<dbReference type="GO" id="GO:0005634">
    <property type="term" value="C:nucleus"/>
    <property type="evidence" value="ECO:0007669"/>
    <property type="project" value="TreeGrafter"/>
</dbReference>
<evidence type="ECO:0000313" key="3">
    <source>
        <dbReference type="Ensembl" id="ENSMAMP00000035212.2"/>
    </source>
</evidence>
<feature type="compositionally biased region" description="Basic residues" evidence="1">
    <location>
        <begin position="445"/>
        <end position="456"/>
    </location>
</feature>
<feature type="compositionally biased region" description="Basic and acidic residues" evidence="1">
    <location>
        <begin position="1022"/>
        <end position="1034"/>
    </location>
</feature>
<dbReference type="InterPro" id="IPR003959">
    <property type="entry name" value="ATPase_AAA_core"/>
</dbReference>
<reference evidence="3" key="2">
    <citation type="submission" date="2025-09" db="UniProtKB">
        <authorList>
            <consortium name="Ensembl"/>
        </authorList>
    </citation>
    <scope>IDENTIFICATION</scope>
</reference>
<accession>A0A3Q3NF35</accession>
<dbReference type="GO" id="GO:0005524">
    <property type="term" value="F:ATP binding"/>
    <property type="evidence" value="ECO:0007669"/>
    <property type="project" value="InterPro"/>
</dbReference>
<feature type="compositionally biased region" description="Basic and acidic residues" evidence="1">
    <location>
        <begin position="194"/>
        <end position="209"/>
    </location>
</feature>
<dbReference type="SUPFAM" id="SSF52540">
    <property type="entry name" value="P-loop containing nucleoside triphosphate hydrolases"/>
    <property type="match status" value="1"/>
</dbReference>
<dbReference type="FunCoup" id="A0A3Q3NF35">
    <property type="interactions" value="1431"/>
</dbReference>
<dbReference type="SMART" id="SM00382">
    <property type="entry name" value="AAA"/>
    <property type="match status" value="1"/>
</dbReference>
<dbReference type="PANTHER" id="PTHR23389:SF21">
    <property type="entry name" value="ATPASE FAMILY AAA DOMAIN-CONTAINING PROTEIN 5"/>
    <property type="match status" value="1"/>
</dbReference>
<evidence type="ECO:0000259" key="2">
    <source>
        <dbReference type="SMART" id="SM00382"/>
    </source>
</evidence>
<reference evidence="3" key="1">
    <citation type="submission" date="2025-08" db="UniProtKB">
        <authorList>
            <consortium name="Ensembl"/>
        </authorList>
    </citation>
    <scope>IDENTIFICATION</scope>
</reference>
<dbReference type="PANTHER" id="PTHR23389">
    <property type="entry name" value="CHROMOSOME TRANSMISSION FIDELITY FACTOR 18"/>
    <property type="match status" value="1"/>
</dbReference>
<feature type="compositionally biased region" description="Polar residues" evidence="1">
    <location>
        <begin position="1107"/>
        <end position="1116"/>
    </location>
</feature>
<organism evidence="3 4">
    <name type="scientific">Mastacembelus armatus</name>
    <name type="common">zig-zag eel</name>
    <dbReference type="NCBI Taxonomy" id="205130"/>
    <lineage>
        <taxon>Eukaryota</taxon>
        <taxon>Metazoa</taxon>
        <taxon>Chordata</taxon>
        <taxon>Craniata</taxon>
        <taxon>Vertebrata</taxon>
        <taxon>Euteleostomi</taxon>
        <taxon>Actinopterygii</taxon>
        <taxon>Neopterygii</taxon>
        <taxon>Teleostei</taxon>
        <taxon>Neoteleostei</taxon>
        <taxon>Acanthomorphata</taxon>
        <taxon>Anabantaria</taxon>
        <taxon>Synbranchiformes</taxon>
        <taxon>Mastacembelidae</taxon>
        <taxon>Mastacembelus</taxon>
    </lineage>
</organism>
<dbReference type="GO" id="GO:0003677">
    <property type="term" value="F:DNA binding"/>
    <property type="evidence" value="ECO:0007669"/>
    <property type="project" value="TreeGrafter"/>
</dbReference>
<dbReference type="GeneTree" id="ENSGT00940000153469"/>
<feature type="compositionally biased region" description="Polar residues" evidence="1">
    <location>
        <begin position="141"/>
        <end position="153"/>
    </location>
</feature>
<feature type="region of interest" description="Disordered" evidence="1">
    <location>
        <begin position="1107"/>
        <end position="1171"/>
    </location>
</feature>
<dbReference type="Proteomes" id="UP000261640">
    <property type="component" value="Unplaced"/>
</dbReference>
<feature type="region of interest" description="Disordered" evidence="1">
    <location>
        <begin position="63"/>
        <end position="153"/>
    </location>
</feature>
<feature type="compositionally biased region" description="Basic and acidic residues" evidence="1">
    <location>
        <begin position="67"/>
        <end position="79"/>
    </location>
</feature>
<feature type="compositionally biased region" description="Basic residues" evidence="1">
    <location>
        <begin position="1155"/>
        <end position="1166"/>
    </location>
</feature>
<feature type="region of interest" description="Disordered" evidence="1">
    <location>
        <begin position="331"/>
        <end position="511"/>
    </location>
</feature>
<protein>
    <submittedName>
        <fullName evidence="3">ATPase family AAA domain containing 5a</fullName>
    </submittedName>
</protein>
<evidence type="ECO:0000313" key="4">
    <source>
        <dbReference type="Proteomes" id="UP000261640"/>
    </source>
</evidence>
<feature type="region of interest" description="Disordered" evidence="1">
    <location>
        <begin position="712"/>
        <end position="731"/>
    </location>
</feature>
<feature type="region of interest" description="Disordered" evidence="1">
    <location>
        <begin position="878"/>
        <end position="958"/>
    </location>
</feature>
<dbReference type="InterPro" id="IPR003593">
    <property type="entry name" value="AAA+_ATPase"/>
</dbReference>
<feature type="region of interest" description="Disordered" evidence="1">
    <location>
        <begin position="1195"/>
        <end position="1214"/>
    </location>
</feature>
<feature type="compositionally biased region" description="Basic and acidic residues" evidence="1">
    <location>
        <begin position="408"/>
        <end position="423"/>
    </location>
</feature>
<feature type="compositionally biased region" description="Basic and acidic residues" evidence="1">
    <location>
        <begin position="936"/>
        <end position="945"/>
    </location>
</feature>
<dbReference type="GO" id="GO:0016887">
    <property type="term" value="F:ATP hydrolysis activity"/>
    <property type="evidence" value="ECO:0007669"/>
    <property type="project" value="InterPro"/>
</dbReference>
<dbReference type="STRING" id="205130.ENSMAMP00000035212"/>
<feature type="compositionally biased region" description="Basic residues" evidence="1">
    <location>
        <begin position="101"/>
        <end position="114"/>
    </location>
</feature>
<evidence type="ECO:0000256" key="1">
    <source>
        <dbReference type="SAM" id="MobiDB-lite"/>
    </source>
</evidence>
<feature type="compositionally biased region" description="Polar residues" evidence="1">
    <location>
        <begin position="1123"/>
        <end position="1134"/>
    </location>
</feature>
<feature type="region of interest" description="Disordered" evidence="1">
    <location>
        <begin position="166"/>
        <end position="211"/>
    </location>
</feature>
<dbReference type="InterPro" id="IPR027417">
    <property type="entry name" value="P-loop_NTPase"/>
</dbReference>
<dbReference type="Pfam" id="PF00004">
    <property type="entry name" value="AAA"/>
    <property type="match status" value="1"/>
</dbReference>
<feature type="compositionally biased region" description="Acidic residues" evidence="1">
    <location>
        <begin position="1035"/>
        <end position="1048"/>
    </location>
</feature>
<dbReference type="InParanoid" id="A0A3Q3NF35"/>
<proteinExistence type="predicted"/>
<feature type="compositionally biased region" description="Polar residues" evidence="1">
    <location>
        <begin position="910"/>
        <end position="919"/>
    </location>
</feature>
<feature type="compositionally biased region" description="Basic and acidic residues" evidence="1">
    <location>
        <begin position="170"/>
        <end position="185"/>
    </location>
</feature>
<feature type="domain" description="AAA+ ATPase" evidence="2">
    <location>
        <begin position="1055"/>
        <end position="1277"/>
    </location>
</feature>
<feature type="region of interest" description="Disordered" evidence="1">
    <location>
        <begin position="1022"/>
        <end position="1048"/>
    </location>
</feature>
<sequence length="1729" mass="191818">MAGVVAMASVIEDFDTQPCKKARKDGGSPVVKTITNYFSPVAKPVEKPFSPPRSNNIMDYFSRKAPLSKEKISPPEPSKENCQTTQSAEKHITPEEAVKRPSQKRGRKASKAARKLMEAETVSITKDCLTETHESKDSAAEATSSSGVLSNDTAAPLNKFNAEAFVTEGISEKSVKKEKYEDVKTAARNCRKRQQQEAKQPEEDKKEPENSLCDVSMEVNVDEASLLNSSTVTISFEDFLRSQSQDKGEEDTEDGCKITTDIQKMDKDQMDIHKAEENMDSGEPSPRVSPRTLTIQAEVHAVSAKEQPLQVEGKFASIFNKRKGSNVPVEMISSPHTEAGPQRPSTSLTVKRRSNVVLQEEDLELAVLESESTPRSSEAERKQFMAAFKQPSLDGSKTKSGKSQVKQKQPDEKKLDTADKVAEEDTVIPPAVEQVPAASQESSTAKKKPARKRRKKDKVEKETVTTSPAVAVDEIVDKTVDDDDKREEPPNTATPSVSALRRSRREAVVRKASEAMPITPIRKTRKQIELKDADAVTTALPDSPIKVSTPKTCKTKHGVFIAEIVCSPNTKESPIRSVSMSKAESGAGLNSSLATKVNVSKKRKQAKKLVNKAKVIQQSKRTRAEEKGTLRRSSRNQASIKKSYCEDEDSVIWVGENQITTPKLTPKMSKSQKALRSLNDVLGKAIPAGKETKPVPGSKVALLGQEKTSRKVSIFDESSRDGSENSQDDEQFRARREFLKSGLPESLRKRIAKTAATKEAYSLSCSSFNPVIHMKQPPNDCPLWSLPWPESPLLSHLKELWSQTSTRLLSVSGSFCLKTEPAQRVICDRSSRWRPNFSESVRQLLLEEVRTSNPPFPVMMFISRFLKRRSDYQNHCIVSGLSEPAGGKRKRIGDDGKENTMKVAKKQRTNHSQGNTSTPEPEPTQMGGRTRRAQRARLEEEEKVKASPSNKTTPIPSADDSVVILDDLILVEDICSTDVMKEDVLWTEKYQPQHSNDIIGNTTSVRRLHSWLREWKLRADREERKKQKDKKLEEGSNDSDWDCGEEDSQDGEDMLCNTVLITGPTGVGKTAAVYACAQELGFKVFEVNASSQRSGRLILSQLKEATQSHQVDSQGVNAHKPTYFNSYGTSSSAGTVRPGSSPRKVNSPRRVASSPRKHPQSPRGAKRGGLAPTSLANFFKMAASKKVMNANTESANLPKDFTGKAPSTSTPSEELSKKMATSLILFEEVDVIFDDDSGFLAAIKTFMTTTKRPVILTTSDPAFSSMFDGNFEEIHFKMPSVLNVGSYLQLLCLAEDMRTDLSDISSLLRINGCDIRQSLLQLQFWTHSAGGCHITRPATSTGSNSKEMNRTECCHNIFNNLLLFCCDISPSLVEEAVCWELLTDSRRRGVDLLYSNMETLLPLPLTELTISTHKSQQFGSVLQEHPSVTQKEPPLSSCLQSETAELADCSDDDSPLKVSNQMRKNKRRLDLPDQYTDSDSENSFLTLCKPLAAPPAEEKVRESVVSDKVKRKPLTPEERVKSLPVSQCLESIADFLDNMSYMDSLLLQPERGDFHRATSPVGAVVKYGMTDEARVETDNWSWVRSERVLEIQAAVEALGFHKCQMSVAEAWDKAQKLEGDLGREAEAELTLPVAPHCKGYSFTQDMPCQPLLVQRRREVMESLMLGGLPGTLGNRAAAALDYLPALRTICRSEQLKEQGKVKRRFLHYLDAVHLGLEKSTIQHLAEDFP</sequence>
<dbReference type="CDD" id="cd00009">
    <property type="entry name" value="AAA"/>
    <property type="match status" value="1"/>
</dbReference>
<dbReference type="Ensembl" id="ENSMAMT00000036118.2">
    <property type="protein sequence ID" value="ENSMAMP00000035212.2"/>
    <property type="gene ID" value="ENSMAMG00000023633.2"/>
</dbReference>
<dbReference type="Gene3D" id="3.40.50.300">
    <property type="entry name" value="P-loop containing nucleotide triphosphate hydrolases"/>
    <property type="match status" value="1"/>
</dbReference>
<name>A0A3Q3NF35_9TELE</name>
<dbReference type="GO" id="GO:0061860">
    <property type="term" value="F:DNA clamp unloader activity"/>
    <property type="evidence" value="ECO:0007669"/>
    <property type="project" value="TreeGrafter"/>
</dbReference>
<feature type="region of interest" description="Disordered" evidence="1">
    <location>
        <begin position="242"/>
        <end position="268"/>
    </location>
</feature>
<feature type="compositionally biased region" description="Basic and acidic residues" evidence="1">
    <location>
        <begin position="128"/>
        <end position="139"/>
    </location>
</feature>
<keyword evidence="4" id="KW-1185">Reference proteome</keyword>
<feature type="compositionally biased region" description="Basic and acidic residues" evidence="1">
    <location>
        <begin position="712"/>
        <end position="723"/>
    </location>
</feature>
<feature type="compositionally biased region" description="Basic and acidic residues" evidence="1">
    <location>
        <begin position="88"/>
        <end position="99"/>
    </location>
</feature>